<feature type="signal peptide" evidence="2">
    <location>
        <begin position="1"/>
        <end position="16"/>
    </location>
</feature>
<feature type="compositionally biased region" description="Basic and acidic residues" evidence="1">
    <location>
        <begin position="985"/>
        <end position="1005"/>
    </location>
</feature>
<evidence type="ECO:0000313" key="3">
    <source>
        <dbReference type="EMBL" id="WZN66218.1"/>
    </source>
</evidence>
<dbReference type="InterPro" id="IPR015915">
    <property type="entry name" value="Kelch-typ_b-propeller"/>
</dbReference>
<reference evidence="3 4" key="1">
    <citation type="submission" date="2024-03" db="EMBL/GenBank/DDBJ databases">
        <title>Complete genome sequence of the green alga Chloropicon roscoffensis RCC1871.</title>
        <authorList>
            <person name="Lemieux C."/>
            <person name="Pombert J.-F."/>
            <person name="Otis C."/>
            <person name="Turmel M."/>
        </authorList>
    </citation>
    <scope>NUCLEOTIDE SEQUENCE [LARGE SCALE GENOMIC DNA]</scope>
    <source>
        <strain evidence="3 4">RCC1871</strain>
    </source>
</reference>
<keyword evidence="4" id="KW-1185">Reference proteome</keyword>
<dbReference type="PANTHER" id="PTHR23244">
    <property type="entry name" value="KELCH REPEAT DOMAIN"/>
    <property type="match status" value="1"/>
</dbReference>
<evidence type="ECO:0000313" key="4">
    <source>
        <dbReference type="Proteomes" id="UP001472866"/>
    </source>
</evidence>
<proteinExistence type="predicted"/>
<dbReference type="Proteomes" id="UP001472866">
    <property type="component" value="Chromosome 14"/>
</dbReference>
<dbReference type="AlphaFoldDB" id="A0AAX4PIV6"/>
<dbReference type="SUPFAM" id="SSF117281">
    <property type="entry name" value="Kelch motif"/>
    <property type="match status" value="1"/>
</dbReference>
<dbReference type="PANTHER" id="PTHR23244:SF471">
    <property type="entry name" value="GUANINE NUCLEOTIDE-BINDING PROTEIN SUBUNIT BETA 1-RELATED"/>
    <property type="match status" value="1"/>
</dbReference>
<dbReference type="Gene3D" id="2.120.10.80">
    <property type="entry name" value="Kelch-type beta propeller"/>
    <property type="match status" value="2"/>
</dbReference>
<sequence length="1140" mass="122815">MALCLFLLAVLGTCRAQTTTVQTTTLFQDTNWERMAPASTSPGRRYGAASLSMGSPKGLLLFGGVDEHGLVLGDTWQYFSDQNRWVELKLGSDECCGKNCTVGVPCPRAYSTLHQVGTRALLFGGSCDLTGGQAHLERELLETVTPCEDVLWEFDLLNNKWRRVYPEGYQGATEPPPRTAHAAVSRHQSLFVYGGRTGTNWAADQSQDERGLWEYRWDLNKWYRLDPQGEMLRNGMVLDSLTFSPQKRYGHAAVLHQYQQKTRILFHGGFRLVDATGKVKVTSDILEWDIAEATWRKWDLQYSPFRAFHTAHLYSPSSAMSQGTGYLVMCFGYGHDKPNTVTVDDVVSSDTDVVRGVDIHVFDDNSATAPDFLTYEVLGGLKPTARRASGAAFTSDGTLMAAGGYADDQGRAVSDAYWKLHLKGQLYDQGSLVVPVEVEEAGCEEIIVMSGEVEIASWVLGTTPLPATLSIPSGADIVALAFQKGIIVASEALTIVPQETKTLQLVYLERQQVALRLLREDAASALPLASVSVEVFDVRRKVWHSVSEGSTDLEGQFRADLVPVRGLYEGLLAPYAASYETSYRIRATVASNSTTGAPTVIVNNELIEVRPGQDTEKSYVSEEDTLPERTEIALPLPDLNSTATNSTKVVVVTNTEVESRIFPLQYGYFATTMHPLGARQEFKLVVDADSGAPIGLFASLSDQTLFPTAAGAEWVGNCQGSLCTLTFATWPAGGGGGRQLALGVVTNATSAASFSLRIRAEIVEKPEEIPPPPPALPQKQKQQISIDLEMILGIVGGSVGSALAVLAAAKAYQRRKRRQAVLPKLAEPAKLGASSDVEAGKGREGGWDDVMSTRNKDASADLFEDFGELASEYQRWMTQGDGPAAETAAMAAGGGRDGKLAALQKLSVKYEALEEGKKQLEGLPLAQLSQIALETKKKPFGLAKAKAKKSENGLVVPRAPAGILPPQTTFPGPPSVDSPVGYDLTPHKRPDPAQRDPRLTNKENLEVESQFLAQIAADGGISARDTEAGDAEESSHPPPPPPRRLPRLDPVSEDAPRPPVGSGITPPASPGTRPPPPPRPRGAQPAGPTSLADILEGKDGILRGGKAKGGAPKNKLQGLRGKKKDPKRDGRPPPPPPPKD</sequence>
<feature type="compositionally biased region" description="Pro residues" evidence="1">
    <location>
        <begin position="1067"/>
        <end position="1080"/>
    </location>
</feature>
<accession>A0AAX4PIV6</accession>
<organism evidence="3 4">
    <name type="scientific">Chloropicon roscoffensis</name>
    <dbReference type="NCBI Taxonomy" id="1461544"/>
    <lineage>
        <taxon>Eukaryota</taxon>
        <taxon>Viridiplantae</taxon>
        <taxon>Chlorophyta</taxon>
        <taxon>Chloropicophyceae</taxon>
        <taxon>Chloropicales</taxon>
        <taxon>Chloropicaceae</taxon>
        <taxon>Chloropicon</taxon>
    </lineage>
</organism>
<keyword evidence="2" id="KW-0732">Signal</keyword>
<feature type="chain" id="PRO_5043713493" evidence="2">
    <location>
        <begin position="17"/>
        <end position="1140"/>
    </location>
</feature>
<evidence type="ECO:0000256" key="2">
    <source>
        <dbReference type="SAM" id="SignalP"/>
    </source>
</evidence>
<dbReference type="Pfam" id="PF24681">
    <property type="entry name" value="Kelch_KLHDC2_KLHL20_DRC7"/>
    <property type="match status" value="1"/>
</dbReference>
<gene>
    <name evidence="3" type="ORF">HKI87_14g77830</name>
</gene>
<name>A0AAX4PIV6_9CHLO</name>
<dbReference type="EMBL" id="CP151514">
    <property type="protein sequence ID" value="WZN66218.1"/>
    <property type="molecule type" value="Genomic_DNA"/>
</dbReference>
<protein>
    <submittedName>
        <fullName evidence="3">Uncharacterized protein</fullName>
    </submittedName>
</protein>
<feature type="region of interest" description="Disordered" evidence="1">
    <location>
        <begin position="957"/>
        <end position="1140"/>
    </location>
</feature>
<evidence type="ECO:0000256" key="1">
    <source>
        <dbReference type="SAM" id="MobiDB-lite"/>
    </source>
</evidence>